<dbReference type="Proteomes" id="UP000198942">
    <property type="component" value="Unassembled WGS sequence"/>
</dbReference>
<organism evidence="1 2">
    <name type="scientific">Mucilaginibacter gossypiicola</name>
    <dbReference type="NCBI Taxonomy" id="551995"/>
    <lineage>
        <taxon>Bacteria</taxon>
        <taxon>Pseudomonadati</taxon>
        <taxon>Bacteroidota</taxon>
        <taxon>Sphingobacteriia</taxon>
        <taxon>Sphingobacteriales</taxon>
        <taxon>Sphingobacteriaceae</taxon>
        <taxon>Mucilaginibacter</taxon>
    </lineage>
</organism>
<dbReference type="AlphaFoldDB" id="A0A1H8A778"/>
<protein>
    <submittedName>
        <fullName evidence="1">Uncharacterized protein</fullName>
    </submittedName>
</protein>
<reference evidence="2" key="1">
    <citation type="submission" date="2016-10" db="EMBL/GenBank/DDBJ databases">
        <authorList>
            <person name="Varghese N."/>
            <person name="Submissions S."/>
        </authorList>
    </citation>
    <scope>NUCLEOTIDE SEQUENCE [LARGE SCALE GENOMIC DNA]</scope>
    <source>
        <strain evidence="2">Gh-48</strain>
    </source>
</reference>
<dbReference type="EMBL" id="FOCL01000001">
    <property type="protein sequence ID" value="SEM66645.1"/>
    <property type="molecule type" value="Genomic_DNA"/>
</dbReference>
<evidence type="ECO:0000313" key="1">
    <source>
        <dbReference type="EMBL" id="SEM66645.1"/>
    </source>
</evidence>
<sequence>MTAITLKQLPDDVHRAIKRIQLDKEDEGQKLKLEEIYVLVLKEGLESLEKKKPAK</sequence>
<dbReference type="STRING" id="551995.SAMN05192574_101397"/>
<evidence type="ECO:0000313" key="2">
    <source>
        <dbReference type="Proteomes" id="UP000198942"/>
    </source>
</evidence>
<dbReference type="RefSeq" id="WP_167667782.1">
    <property type="nucleotide sequence ID" value="NZ_FOCL01000001.1"/>
</dbReference>
<accession>A0A1H8A778</accession>
<name>A0A1H8A778_9SPHI</name>
<proteinExistence type="predicted"/>
<gene>
    <name evidence="1" type="ORF">SAMN05192574_101397</name>
</gene>
<keyword evidence="2" id="KW-1185">Reference proteome</keyword>